<gene>
    <name evidence="1" type="ORF">BST13_05830</name>
</gene>
<sequence>MATVRAHVELDERELNDQVRTFERRRMASLQRRIANQARADVPVDTGHLGQTIGEGQIRFTGPRTVNGSVHALAKYAAPVHEGSRPHLIRPRNAQALRFQIGGRTVFAKLVRHPGTKARPFLRNAGLRIASRER</sequence>
<dbReference type="EMBL" id="MVHF01000004">
    <property type="protein sequence ID" value="ORA38115.1"/>
    <property type="molecule type" value="Genomic_DNA"/>
</dbReference>
<organism evidence="1 2">
    <name type="scientific">Mycobacterium aquaticum</name>
    <dbReference type="NCBI Taxonomy" id="1927124"/>
    <lineage>
        <taxon>Bacteria</taxon>
        <taxon>Bacillati</taxon>
        <taxon>Actinomycetota</taxon>
        <taxon>Actinomycetes</taxon>
        <taxon>Mycobacteriales</taxon>
        <taxon>Mycobacteriaceae</taxon>
        <taxon>Mycobacterium</taxon>
    </lineage>
</organism>
<evidence type="ECO:0000313" key="2">
    <source>
        <dbReference type="Proteomes" id="UP000192448"/>
    </source>
</evidence>
<comment type="caution">
    <text evidence="1">The sequence shown here is derived from an EMBL/GenBank/DDBJ whole genome shotgun (WGS) entry which is preliminary data.</text>
</comment>
<name>A0A1X0B7C8_9MYCO</name>
<accession>A0A1X0B7C8</accession>
<dbReference type="AlphaFoldDB" id="A0A1X0B7C8"/>
<dbReference type="RefSeq" id="WP_083161596.1">
    <property type="nucleotide sequence ID" value="NZ_MVHF01000004.1"/>
</dbReference>
<reference evidence="1 2" key="1">
    <citation type="submission" date="2017-02" db="EMBL/GenBank/DDBJ databases">
        <title>The new phylogeny of genus Mycobacterium.</title>
        <authorList>
            <person name="Tortoli E."/>
            <person name="Trovato A."/>
            <person name="Cirillo D.M."/>
        </authorList>
    </citation>
    <scope>NUCLEOTIDE SEQUENCE [LARGE SCALE GENOMIC DNA]</scope>
    <source>
        <strain evidence="1 2">RW6</strain>
    </source>
</reference>
<dbReference type="Proteomes" id="UP000192448">
    <property type="component" value="Unassembled WGS sequence"/>
</dbReference>
<dbReference type="OrthoDB" id="4226606at2"/>
<evidence type="ECO:0008006" key="3">
    <source>
        <dbReference type="Google" id="ProtNLM"/>
    </source>
</evidence>
<evidence type="ECO:0000313" key="1">
    <source>
        <dbReference type="EMBL" id="ORA38115.1"/>
    </source>
</evidence>
<protein>
    <recommendedName>
        <fullName evidence="3">HK97 gp10 family phage protein</fullName>
    </recommendedName>
</protein>
<proteinExistence type="predicted"/>
<keyword evidence="2" id="KW-1185">Reference proteome</keyword>
<dbReference type="STRING" id="1927124.BST13_05830"/>